<reference evidence="2" key="1">
    <citation type="journal article" date="2017" name="Cell">
        <title>Insights into land plant evolution garnered from the Marchantia polymorpha genome.</title>
        <authorList>
            <person name="Bowman J.L."/>
            <person name="Kohchi T."/>
            <person name="Yamato K.T."/>
            <person name="Jenkins J."/>
            <person name="Shu S."/>
            <person name="Ishizaki K."/>
            <person name="Yamaoka S."/>
            <person name="Nishihama R."/>
            <person name="Nakamura Y."/>
            <person name="Berger F."/>
            <person name="Adam C."/>
            <person name="Aki S.S."/>
            <person name="Althoff F."/>
            <person name="Araki T."/>
            <person name="Arteaga-Vazquez M.A."/>
            <person name="Balasubrmanian S."/>
            <person name="Barry K."/>
            <person name="Bauer D."/>
            <person name="Boehm C.R."/>
            <person name="Briginshaw L."/>
            <person name="Caballero-Perez J."/>
            <person name="Catarino B."/>
            <person name="Chen F."/>
            <person name="Chiyoda S."/>
            <person name="Chovatia M."/>
            <person name="Davies K.M."/>
            <person name="Delmans M."/>
            <person name="Demura T."/>
            <person name="Dierschke T."/>
            <person name="Dolan L."/>
            <person name="Dorantes-Acosta A.E."/>
            <person name="Eklund D.M."/>
            <person name="Florent S.N."/>
            <person name="Flores-Sandoval E."/>
            <person name="Fujiyama A."/>
            <person name="Fukuzawa H."/>
            <person name="Galik B."/>
            <person name="Grimanelli D."/>
            <person name="Grimwood J."/>
            <person name="Grossniklaus U."/>
            <person name="Hamada T."/>
            <person name="Haseloff J."/>
            <person name="Hetherington A.J."/>
            <person name="Higo A."/>
            <person name="Hirakawa Y."/>
            <person name="Hundley H.N."/>
            <person name="Ikeda Y."/>
            <person name="Inoue K."/>
            <person name="Inoue S.I."/>
            <person name="Ishida S."/>
            <person name="Jia Q."/>
            <person name="Kakita M."/>
            <person name="Kanazawa T."/>
            <person name="Kawai Y."/>
            <person name="Kawashima T."/>
            <person name="Kennedy M."/>
            <person name="Kinose K."/>
            <person name="Kinoshita T."/>
            <person name="Kohara Y."/>
            <person name="Koide E."/>
            <person name="Komatsu K."/>
            <person name="Kopischke S."/>
            <person name="Kubo M."/>
            <person name="Kyozuka J."/>
            <person name="Lagercrantz U."/>
            <person name="Lin S.S."/>
            <person name="Lindquist E."/>
            <person name="Lipzen A.M."/>
            <person name="Lu C.W."/>
            <person name="De Luna E."/>
            <person name="Martienssen R.A."/>
            <person name="Minamino N."/>
            <person name="Mizutani M."/>
            <person name="Mizutani M."/>
            <person name="Mochizuki N."/>
            <person name="Monte I."/>
            <person name="Mosher R."/>
            <person name="Nagasaki H."/>
            <person name="Nakagami H."/>
            <person name="Naramoto S."/>
            <person name="Nishitani K."/>
            <person name="Ohtani M."/>
            <person name="Okamoto T."/>
            <person name="Okumura M."/>
            <person name="Phillips J."/>
            <person name="Pollak B."/>
            <person name="Reinders A."/>
            <person name="Rovekamp M."/>
            <person name="Sano R."/>
            <person name="Sawa S."/>
            <person name="Schmid M.W."/>
            <person name="Shirakawa M."/>
            <person name="Solano R."/>
            <person name="Spunde A."/>
            <person name="Suetsugu N."/>
            <person name="Sugano S."/>
            <person name="Sugiyama A."/>
            <person name="Sun R."/>
            <person name="Suzuki Y."/>
            <person name="Takenaka M."/>
            <person name="Takezawa D."/>
            <person name="Tomogane H."/>
            <person name="Tsuzuki M."/>
            <person name="Ueda T."/>
            <person name="Umeda M."/>
            <person name="Ward J.M."/>
            <person name="Watanabe Y."/>
            <person name="Yazaki K."/>
            <person name="Yokoyama R."/>
            <person name="Yoshitake Y."/>
            <person name="Yotsui I."/>
            <person name="Zachgo S."/>
            <person name="Schmutz J."/>
        </authorList>
    </citation>
    <scope>NUCLEOTIDE SEQUENCE [LARGE SCALE GENOMIC DNA]</scope>
    <source>
        <strain evidence="2">Tak-1</strain>
    </source>
</reference>
<sequence>MTAPAPAPGVRRDHCSAGAHLMEWNHEAQFRKTASALREWVPCSLAEESSESSLLRENLLCASARISSKPLSTRSFLSGRGGAHSVGLCDFRRRRVEFRC</sequence>
<organism evidence="1 2">
    <name type="scientific">Marchantia polymorpha</name>
    <name type="common">Common liverwort</name>
    <name type="synonym">Marchantia aquatica</name>
    <dbReference type="NCBI Taxonomy" id="3197"/>
    <lineage>
        <taxon>Eukaryota</taxon>
        <taxon>Viridiplantae</taxon>
        <taxon>Streptophyta</taxon>
        <taxon>Embryophyta</taxon>
        <taxon>Marchantiophyta</taxon>
        <taxon>Marchantiopsida</taxon>
        <taxon>Marchantiidae</taxon>
        <taxon>Marchantiales</taxon>
        <taxon>Marchantiaceae</taxon>
        <taxon>Marchantia</taxon>
    </lineage>
</organism>
<dbReference type="Proteomes" id="UP000244005">
    <property type="component" value="Unassembled WGS sequence"/>
</dbReference>
<evidence type="ECO:0000313" key="2">
    <source>
        <dbReference type="Proteomes" id="UP000244005"/>
    </source>
</evidence>
<proteinExistence type="predicted"/>
<dbReference type="EMBL" id="KZ772684">
    <property type="protein sequence ID" value="PTQ46026.1"/>
    <property type="molecule type" value="Genomic_DNA"/>
</dbReference>
<accession>A0A2R6XIY8</accession>
<dbReference type="Gramene" id="Mp8g02120.1">
    <property type="protein sequence ID" value="Mp8g02120.1.cds1"/>
    <property type="gene ID" value="Mp8g02120"/>
</dbReference>
<keyword evidence="2" id="KW-1185">Reference proteome</keyword>
<protein>
    <submittedName>
        <fullName evidence="1">Uncharacterized protein</fullName>
    </submittedName>
</protein>
<gene>
    <name evidence="1" type="ORF">MARPO_0012s0009</name>
</gene>
<dbReference type="AlphaFoldDB" id="A0A2R6XIY8"/>
<name>A0A2R6XIY8_MARPO</name>
<evidence type="ECO:0000313" key="1">
    <source>
        <dbReference type="EMBL" id="PTQ46026.1"/>
    </source>
</evidence>